<evidence type="ECO:0000313" key="1">
    <source>
        <dbReference type="EMBL" id="KVG67160.1"/>
    </source>
</evidence>
<dbReference type="InterPro" id="IPR047975">
    <property type="entry name" value="Heme_bind_FMP"/>
</dbReference>
<proteinExistence type="predicted"/>
<sequence length="288" mass="31353">MIGTWEGPGFNQIWRPHQIRPGRPGYGGAQQDRFLELNETLETITFKEIPGAIPNRGLLQVDINLYGLTYTQEVSDAHADNGTHPGIHLEPGLWLNVPRTENPQDLPTVARLATIPHGTSILMQGSAFSFDGQPPIAPESIVPFPIGDPGHPLPSHDFPEMNLSIPSAFRTPPQDIPNVTQAWVDNPNVVLNSGLAGKHVTHTTTLHISTRPLNPPGTGGGTSNIAFLQGAAGGPNADAARVDAIFWIERYQENGQTKVQLQYTQKVILDFNGLSWPHVSVATLQKKY</sequence>
<protein>
    <submittedName>
        <fullName evidence="1">Uncharacterized protein</fullName>
    </submittedName>
</protein>
<gene>
    <name evidence="1" type="ORF">WJ33_25560</name>
</gene>
<name>A0A118HT24_9BURK</name>
<evidence type="ECO:0000313" key="2">
    <source>
        <dbReference type="Proteomes" id="UP000064029"/>
    </source>
</evidence>
<dbReference type="NCBIfam" id="NF040572">
    <property type="entry name" value="heme_bind_FMP"/>
    <property type="match status" value="1"/>
</dbReference>
<dbReference type="Proteomes" id="UP000064029">
    <property type="component" value="Unassembled WGS sequence"/>
</dbReference>
<dbReference type="AlphaFoldDB" id="A0A118HT24"/>
<organism evidence="1 2">
    <name type="scientific">Burkholderia ubonensis</name>
    <dbReference type="NCBI Taxonomy" id="101571"/>
    <lineage>
        <taxon>Bacteria</taxon>
        <taxon>Pseudomonadati</taxon>
        <taxon>Pseudomonadota</taxon>
        <taxon>Betaproteobacteria</taxon>
        <taxon>Burkholderiales</taxon>
        <taxon>Burkholderiaceae</taxon>
        <taxon>Burkholderia</taxon>
        <taxon>Burkholderia cepacia complex</taxon>
    </lineage>
</organism>
<accession>A0A118HT24</accession>
<reference evidence="1 2" key="1">
    <citation type="submission" date="2015-11" db="EMBL/GenBank/DDBJ databases">
        <title>Expanding the genomic diversity of Burkholderia species for the development of highly accurate diagnostics.</title>
        <authorList>
            <person name="Sahl J."/>
            <person name="Keim P."/>
            <person name="Wagner D."/>
        </authorList>
    </citation>
    <scope>NUCLEOTIDE SEQUENCE [LARGE SCALE GENOMIC DNA]</scope>
    <source>
        <strain evidence="1 2">MSMB2036</strain>
    </source>
</reference>
<comment type="caution">
    <text evidence="1">The sequence shown here is derived from an EMBL/GenBank/DDBJ whole genome shotgun (WGS) entry which is preliminary data.</text>
</comment>
<dbReference type="EMBL" id="LOXM01000126">
    <property type="protein sequence ID" value="KVG67160.1"/>
    <property type="molecule type" value="Genomic_DNA"/>
</dbReference>